<evidence type="ECO:0000313" key="3">
    <source>
        <dbReference type="EMBL" id="SFR04342.1"/>
    </source>
</evidence>
<organism evidence="3 4">
    <name type="scientific">Desulfoscipio geothermicus DSM 3669</name>
    <dbReference type="NCBI Taxonomy" id="1121426"/>
    <lineage>
        <taxon>Bacteria</taxon>
        <taxon>Bacillati</taxon>
        <taxon>Bacillota</taxon>
        <taxon>Clostridia</taxon>
        <taxon>Eubacteriales</taxon>
        <taxon>Desulfallaceae</taxon>
        <taxon>Desulfoscipio</taxon>
    </lineage>
</organism>
<dbReference type="NCBIfam" id="TIGR00103">
    <property type="entry name" value="DNA_YbaB_EbfC"/>
    <property type="match status" value="1"/>
</dbReference>
<dbReference type="GO" id="GO:0005829">
    <property type="term" value="C:cytosol"/>
    <property type="evidence" value="ECO:0007669"/>
    <property type="project" value="TreeGrafter"/>
</dbReference>
<dbReference type="Gene3D" id="3.30.1310.10">
    <property type="entry name" value="Nucleoid-associated protein YbaB-like domain"/>
    <property type="match status" value="1"/>
</dbReference>
<dbReference type="PIRSF" id="PIRSF004555">
    <property type="entry name" value="UCP004555"/>
    <property type="match status" value="1"/>
</dbReference>
<dbReference type="PANTHER" id="PTHR33449">
    <property type="entry name" value="NUCLEOID-ASSOCIATED PROTEIN YBAB"/>
    <property type="match status" value="1"/>
</dbReference>
<dbReference type="PANTHER" id="PTHR33449:SF1">
    <property type="entry name" value="NUCLEOID-ASSOCIATED PROTEIN YBAB"/>
    <property type="match status" value="1"/>
</dbReference>
<comment type="subcellular location">
    <subcellularLocation>
        <location evidence="2">Cytoplasm</location>
        <location evidence="2">Nucleoid</location>
    </subcellularLocation>
</comment>
<dbReference type="Pfam" id="PF02575">
    <property type="entry name" value="YbaB_DNA_bd"/>
    <property type="match status" value="1"/>
</dbReference>
<dbReference type="SUPFAM" id="SSF82607">
    <property type="entry name" value="YbaB-like"/>
    <property type="match status" value="1"/>
</dbReference>
<comment type="function">
    <text evidence="2">Binds to DNA and alters its conformation. May be involved in regulation of gene expression, nucleoid organization and DNA protection.</text>
</comment>
<accession>A0A1I6DG88</accession>
<gene>
    <name evidence="3" type="ORF">SAMN05660706_11047</name>
</gene>
<comment type="similarity">
    <text evidence="2">Belongs to the YbaB/EbfC family.</text>
</comment>
<comment type="subunit">
    <text evidence="2">Homodimer.</text>
</comment>
<dbReference type="AlphaFoldDB" id="A0A1I6DG88"/>
<keyword evidence="2" id="KW-0963">Cytoplasm</keyword>
<dbReference type="EMBL" id="FOYM01000010">
    <property type="protein sequence ID" value="SFR04342.1"/>
    <property type="molecule type" value="Genomic_DNA"/>
</dbReference>
<name>A0A1I6DG88_9FIRM</name>
<dbReference type="InterPro" id="IPR036894">
    <property type="entry name" value="YbaB-like_sf"/>
</dbReference>
<keyword evidence="1 2" id="KW-0238">DNA-binding</keyword>
<dbReference type="RefSeq" id="WP_092482861.1">
    <property type="nucleotide sequence ID" value="NZ_FOYM01000010.1"/>
</dbReference>
<dbReference type="InterPro" id="IPR004401">
    <property type="entry name" value="YbaB/EbfC"/>
</dbReference>
<dbReference type="GO" id="GO:0003677">
    <property type="term" value="F:DNA binding"/>
    <property type="evidence" value="ECO:0007669"/>
    <property type="project" value="UniProtKB-UniRule"/>
</dbReference>
<reference evidence="4" key="1">
    <citation type="submission" date="2016-10" db="EMBL/GenBank/DDBJ databases">
        <authorList>
            <person name="Varghese N."/>
            <person name="Submissions S."/>
        </authorList>
    </citation>
    <scope>NUCLEOTIDE SEQUENCE [LARGE SCALE GENOMIC DNA]</scope>
    <source>
        <strain evidence="4">DSM 3669</strain>
    </source>
</reference>
<evidence type="ECO:0000256" key="2">
    <source>
        <dbReference type="HAMAP-Rule" id="MF_00274"/>
    </source>
</evidence>
<dbReference type="GO" id="GO:0043590">
    <property type="term" value="C:bacterial nucleoid"/>
    <property type="evidence" value="ECO:0007669"/>
    <property type="project" value="UniProtKB-UniRule"/>
</dbReference>
<dbReference type="HAMAP" id="MF_00274">
    <property type="entry name" value="DNA_YbaB_EbfC"/>
    <property type="match status" value="1"/>
</dbReference>
<protein>
    <recommendedName>
        <fullName evidence="2">Nucleoid-associated protein SAMN05660706_11047</fullName>
    </recommendedName>
</protein>
<evidence type="ECO:0000256" key="1">
    <source>
        <dbReference type="ARBA" id="ARBA00023125"/>
    </source>
</evidence>
<dbReference type="OrthoDB" id="1787091at2"/>
<proteinExistence type="inferred from homology"/>
<keyword evidence="4" id="KW-1185">Reference proteome</keyword>
<sequence length="100" mass="11031">MNNSPNMAGFMPLIQQLQEQLKQMTVKISAGEGAVQLIMNGNQEVVQLHFKPDLLKDPARLAELTVEAFNEGMRESKKMVREQLSKLTGGLNIPSVPGLI</sequence>
<dbReference type="Proteomes" id="UP000199584">
    <property type="component" value="Unassembled WGS sequence"/>
</dbReference>
<dbReference type="STRING" id="39060.SAMN05660706_11047"/>
<evidence type="ECO:0000313" key="4">
    <source>
        <dbReference type="Proteomes" id="UP000199584"/>
    </source>
</evidence>